<keyword evidence="5" id="KW-1185">Reference proteome</keyword>
<keyword evidence="2" id="KW-0597">Phosphoprotein</keyword>
<evidence type="ECO:0000259" key="3">
    <source>
        <dbReference type="Pfam" id="PF07993"/>
    </source>
</evidence>
<comment type="caution">
    <text evidence="4">The sequence shown here is derived from an EMBL/GenBank/DDBJ whole genome shotgun (WGS) entry which is preliminary data.</text>
</comment>
<protein>
    <recommendedName>
        <fullName evidence="3">Thioester reductase (TE) domain-containing protein</fullName>
    </recommendedName>
</protein>
<dbReference type="EMBL" id="JAVRRA010010501">
    <property type="protein sequence ID" value="KAK5241736.1"/>
    <property type="molecule type" value="Genomic_DNA"/>
</dbReference>
<evidence type="ECO:0000313" key="5">
    <source>
        <dbReference type="Proteomes" id="UP001357485"/>
    </source>
</evidence>
<sequence length="236" mass="25920">YHDKDRSELIGGIIDSQVQKLLALPPIERSTVQYARPAASKTILLTGSTGNLGSHLLQALLASPNITHIYALNRSADSEQRQAQINTAKGFPTTFDKGRVRFLTCDLRLPQLGLAAPVYTELAENVTHILHNAWTVDFNRDLSFYVDADIAGLRNLMILSTASTARLFFVSSISAATNWAAMGYEGDVPERVIHDAGVAERMGYAESKYIAEQLLALLLPFKRFANPTVDPDAQHP</sequence>
<dbReference type="PANTHER" id="PTHR44845:SF1">
    <property type="entry name" value="L-2-AMINOADIPATE REDUCTASE"/>
    <property type="match status" value="1"/>
</dbReference>
<accession>A0ABR0LU90</accession>
<dbReference type="SUPFAM" id="SSF51735">
    <property type="entry name" value="NAD(P)-binding Rossmann-fold domains"/>
    <property type="match status" value="1"/>
</dbReference>
<feature type="non-terminal residue" evidence="4">
    <location>
        <position position="236"/>
    </location>
</feature>
<evidence type="ECO:0000256" key="2">
    <source>
        <dbReference type="ARBA" id="ARBA00022553"/>
    </source>
</evidence>
<dbReference type="InterPro" id="IPR036291">
    <property type="entry name" value="NAD(P)-bd_dom_sf"/>
</dbReference>
<keyword evidence="1" id="KW-0596">Phosphopantetheine</keyword>
<dbReference type="Gene3D" id="3.40.50.720">
    <property type="entry name" value="NAD(P)-binding Rossmann-like Domain"/>
    <property type="match status" value="1"/>
</dbReference>
<dbReference type="PANTHER" id="PTHR44845">
    <property type="entry name" value="CARRIER DOMAIN-CONTAINING PROTEIN"/>
    <property type="match status" value="1"/>
</dbReference>
<name>A0ABR0LU90_9PEZI</name>
<dbReference type="InterPro" id="IPR013120">
    <property type="entry name" value="FAR_NAD-bd"/>
</dbReference>
<dbReference type="Proteomes" id="UP001357485">
    <property type="component" value="Unassembled WGS sequence"/>
</dbReference>
<gene>
    <name evidence="4" type="ORF">LTR16_009085</name>
</gene>
<organism evidence="4 5">
    <name type="scientific">Cryomyces antarcticus</name>
    <dbReference type="NCBI Taxonomy" id="329879"/>
    <lineage>
        <taxon>Eukaryota</taxon>
        <taxon>Fungi</taxon>
        <taxon>Dikarya</taxon>
        <taxon>Ascomycota</taxon>
        <taxon>Pezizomycotina</taxon>
        <taxon>Dothideomycetes</taxon>
        <taxon>Dothideomycetes incertae sedis</taxon>
        <taxon>Cryomyces</taxon>
    </lineage>
</organism>
<feature type="non-terminal residue" evidence="4">
    <location>
        <position position="1"/>
    </location>
</feature>
<reference evidence="4 5" key="1">
    <citation type="submission" date="2023-08" db="EMBL/GenBank/DDBJ databases">
        <title>Black Yeasts Isolated from many extreme environments.</title>
        <authorList>
            <person name="Coleine C."/>
            <person name="Stajich J.E."/>
            <person name="Selbmann L."/>
        </authorList>
    </citation>
    <scope>NUCLEOTIDE SEQUENCE [LARGE SCALE GENOMIC DNA]</scope>
    <source>
        <strain evidence="4 5">CCFEE 536</strain>
    </source>
</reference>
<evidence type="ECO:0000256" key="1">
    <source>
        <dbReference type="ARBA" id="ARBA00022450"/>
    </source>
</evidence>
<evidence type="ECO:0000313" key="4">
    <source>
        <dbReference type="EMBL" id="KAK5241736.1"/>
    </source>
</evidence>
<feature type="domain" description="Thioester reductase (TE)" evidence="3">
    <location>
        <begin position="45"/>
        <end position="215"/>
    </location>
</feature>
<proteinExistence type="predicted"/>
<dbReference type="Pfam" id="PF07993">
    <property type="entry name" value="NAD_binding_4"/>
    <property type="match status" value="1"/>
</dbReference>